<proteinExistence type="predicted"/>
<evidence type="ECO:0000259" key="6">
    <source>
        <dbReference type="PROSITE" id="PS51352"/>
    </source>
</evidence>
<dbReference type="CDD" id="cd02966">
    <property type="entry name" value="TlpA_like_family"/>
    <property type="match status" value="1"/>
</dbReference>
<evidence type="ECO:0000256" key="3">
    <source>
        <dbReference type="ARBA" id="ARBA00023157"/>
    </source>
</evidence>
<dbReference type="PANTHER" id="PTHR42852">
    <property type="entry name" value="THIOL:DISULFIDE INTERCHANGE PROTEIN DSBE"/>
    <property type="match status" value="1"/>
</dbReference>
<evidence type="ECO:0000256" key="1">
    <source>
        <dbReference type="ARBA" id="ARBA00004196"/>
    </source>
</evidence>
<keyword evidence="3" id="KW-1015">Disulfide bond</keyword>
<keyword evidence="5" id="KW-0732">Signal</keyword>
<dbReference type="Proteomes" id="UP001303407">
    <property type="component" value="Chromosome"/>
</dbReference>
<feature type="chain" id="PRO_5045741364" evidence="5">
    <location>
        <begin position="20"/>
        <end position="855"/>
    </location>
</feature>
<accession>A0ABY9XZX4</accession>
<dbReference type="PANTHER" id="PTHR42852:SF6">
    <property type="entry name" value="THIOL:DISULFIDE INTERCHANGE PROTEIN DSBE"/>
    <property type="match status" value="1"/>
</dbReference>
<evidence type="ECO:0000256" key="4">
    <source>
        <dbReference type="ARBA" id="ARBA00023284"/>
    </source>
</evidence>
<dbReference type="InterPro" id="IPR050553">
    <property type="entry name" value="Thioredoxin_ResA/DsbE_sf"/>
</dbReference>
<keyword evidence="2" id="KW-0201">Cytochrome c-type biogenesis</keyword>
<evidence type="ECO:0000256" key="5">
    <source>
        <dbReference type="SAM" id="SignalP"/>
    </source>
</evidence>
<dbReference type="RefSeq" id="WP_415861205.1">
    <property type="nucleotide sequence ID" value="NZ_CP134536.1"/>
</dbReference>
<organism evidence="7 8">
    <name type="scientific">Thalassobellus suaedae</name>
    <dbReference type="NCBI Taxonomy" id="3074124"/>
    <lineage>
        <taxon>Bacteria</taxon>
        <taxon>Pseudomonadati</taxon>
        <taxon>Bacteroidota</taxon>
        <taxon>Flavobacteriia</taxon>
        <taxon>Flavobacteriales</taxon>
        <taxon>Flavobacteriaceae</taxon>
        <taxon>Thalassobellus</taxon>
    </lineage>
</organism>
<evidence type="ECO:0000313" key="8">
    <source>
        <dbReference type="Proteomes" id="UP001303407"/>
    </source>
</evidence>
<comment type="subcellular location">
    <subcellularLocation>
        <location evidence="1">Cell envelope</location>
    </subcellularLocation>
</comment>
<dbReference type="InterPro" id="IPR013766">
    <property type="entry name" value="Thioredoxin_domain"/>
</dbReference>
<dbReference type="Pfam" id="PF08534">
    <property type="entry name" value="Redoxin"/>
    <property type="match status" value="1"/>
</dbReference>
<protein>
    <submittedName>
        <fullName evidence="7">TlpA disulfide reductase family protein</fullName>
    </submittedName>
</protein>
<name>A0ABY9XZX4_9FLAO</name>
<feature type="signal peptide" evidence="5">
    <location>
        <begin position="1"/>
        <end position="19"/>
    </location>
</feature>
<dbReference type="InterPro" id="IPR013740">
    <property type="entry name" value="Redoxin"/>
</dbReference>
<dbReference type="EMBL" id="CP134536">
    <property type="protein sequence ID" value="WNH11228.1"/>
    <property type="molecule type" value="Genomic_DNA"/>
</dbReference>
<gene>
    <name evidence="7" type="ORF">RHP49_09870</name>
</gene>
<dbReference type="PROSITE" id="PS51352">
    <property type="entry name" value="THIOREDOXIN_2"/>
    <property type="match status" value="1"/>
</dbReference>
<evidence type="ECO:0000256" key="2">
    <source>
        <dbReference type="ARBA" id="ARBA00022748"/>
    </source>
</evidence>
<evidence type="ECO:0000313" key="7">
    <source>
        <dbReference type="EMBL" id="WNH11228.1"/>
    </source>
</evidence>
<dbReference type="SUPFAM" id="SSF52833">
    <property type="entry name" value="Thioredoxin-like"/>
    <property type="match status" value="1"/>
</dbReference>
<feature type="domain" description="Thioredoxin" evidence="6">
    <location>
        <begin position="708"/>
        <end position="855"/>
    </location>
</feature>
<keyword evidence="4" id="KW-0676">Redox-active center</keyword>
<keyword evidence="8" id="KW-1185">Reference proteome</keyword>
<sequence length="855" mass="98588">MKKIIFACLLAFLTISAFAQKTIENPEYRLSSIPGSITKIELLDTTTVLHFHIKTYPGRWVSIPNKTFIQDSNGGDQLFIIKAEGTKINKRHIIPESGEIFYTLYFPKLNSNINTIDYGEANDGGNWSVYDILVNETEDTSVLPKVLRGNWLLADGSNLFNYGFYVNNAIVDRAVWNYQSVKNKGKKYEIILERNGALKTIHAKLGKKGLVDFGSNVKDLKPYSLDRIYNSNYKIVDNKPYNESMFQIDSTTYSGVIKGYTSKIEEKTGMVYVNNVFAGNQDSYMIKVADDGSFSVKFPVNYPQPIFVRLPYANISVFVEPGKETFHVINGDKSFFMGDCAQVNTDLDLMKSIRDTGFNSIQKKIGELSPEEFKKLCFESKEKQLKEFNEFQINNIISKKAIQIKKNDIEYNALDKLSGYGLYRRSIERRNKSVKKEEDKMPYKAFKVDASFYDFISKDNLTDKFPVLTTNYYYFINRLMYADIFKNNAQTNYTTSEIVGLLLKDNKDLSVDVLKMSEMSKEIETPEIQLKQAEFKKAHGDTQQAFYKKYMKDYNAYVKDNNIKLIHNDYILNVVDYLKIKGEELNHEEQELVEAFKNIRTDEETRKTKKFNDTYGFIKAELYKKYSKEISGFYRNKSSIEIDNSMKSFFGVSNSFLFDIITSQRASRILNDFNVYSDNDLKLLKKNIKDPLVYNCLVAANELTKLKIERNKTLGGYTVNTVNKTEGDELFDTIVKKFKGKVVYVDFWATWCGPCISGIRKVASLKEEMKGDDVVFLYITNQTSPEGTWKNSIPNIKGEHYRVSADEWNYLSDKFKISGIPHYALVNREGKVVRYKLGHRNNTSLKVLLKEELEK</sequence>
<dbReference type="InterPro" id="IPR036249">
    <property type="entry name" value="Thioredoxin-like_sf"/>
</dbReference>
<dbReference type="Gene3D" id="3.40.30.10">
    <property type="entry name" value="Glutaredoxin"/>
    <property type="match status" value="1"/>
</dbReference>
<reference evidence="7 8" key="1">
    <citation type="submission" date="2023-09" db="EMBL/GenBank/DDBJ databases">
        <title>Thalassobella suaedae gen. nov., sp. nov., a marine bacterium of the family Flavobacteriaceae isolated from a halophyte Suaeda japonica.</title>
        <authorList>
            <person name="Lee S.Y."/>
            <person name="Hwang C.Y."/>
        </authorList>
    </citation>
    <scope>NUCLEOTIDE SEQUENCE [LARGE SCALE GENOMIC DNA]</scope>
    <source>
        <strain evidence="7 8">HL-DH10</strain>
    </source>
</reference>